<sequence>MAKIAEWDTVNLISSISVQPNSIVTTLKKIKKLDYFLKLKKDTKCGQNCRKWFSILTFKLSILGYRLICKVLAQFNYHRNLEIQLVLLIESILVFQMSIAFLLDKEIYIEV</sequence>
<dbReference type="Proteomes" id="UP001162131">
    <property type="component" value="Unassembled WGS sequence"/>
</dbReference>
<protein>
    <submittedName>
        <fullName evidence="1">Uncharacterized protein</fullName>
    </submittedName>
</protein>
<accession>A0AAU9JJU1</accession>
<evidence type="ECO:0000313" key="1">
    <source>
        <dbReference type="EMBL" id="CAG9325910.1"/>
    </source>
</evidence>
<proteinExistence type="predicted"/>
<keyword evidence="2" id="KW-1185">Reference proteome</keyword>
<comment type="caution">
    <text evidence="1">The sequence shown here is derived from an EMBL/GenBank/DDBJ whole genome shotgun (WGS) entry which is preliminary data.</text>
</comment>
<gene>
    <name evidence="1" type="ORF">BSTOLATCC_MIC39835</name>
</gene>
<name>A0AAU9JJU1_9CILI</name>
<organism evidence="1 2">
    <name type="scientific">Blepharisma stoltei</name>
    <dbReference type="NCBI Taxonomy" id="1481888"/>
    <lineage>
        <taxon>Eukaryota</taxon>
        <taxon>Sar</taxon>
        <taxon>Alveolata</taxon>
        <taxon>Ciliophora</taxon>
        <taxon>Postciliodesmatophora</taxon>
        <taxon>Heterotrichea</taxon>
        <taxon>Heterotrichida</taxon>
        <taxon>Blepharismidae</taxon>
        <taxon>Blepharisma</taxon>
    </lineage>
</organism>
<reference evidence="1" key="1">
    <citation type="submission" date="2021-09" db="EMBL/GenBank/DDBJ databases">
        <authorList>
            <consortium name="AG Swart"/>
            <person name="Singh M."/>
            <person name="Singh A."/>
            <person name="Seah K."/>
            <person name="Emmerich C."/>
        </authorList>
    </citation>
    <scope>NUCLEOTIDE SEQUENCE</scope>
    <source>
        <strain evidence="1">ATCC30299</strain>
    </source>
</reference>
<dbReference type="AlphaFoldDB" id="A0AAU9JJU1"/>
<dbReference type="EMBL" id="CAJZBQ010000039">
    <property type="protein sequence ID" value="CAG9325910.1"/>
    <property type="molecule type" value="Genomic_DNA"/>
</dbReference>
<evidence type="ECO:0000313" key="2">
    <source>
        <dbReference type="Proteomes" id="UP001162131"/>
    </source>
</evidence>